<sequence>MKEVVSLIQGRRGLPIYWRADDASFTAKYKNGFKPLINPLYPTAIFH</sequence>
<comment type="caution">
    <text evidence="1">The sequence shown here is derived from an EMBL/GenBank/DDBJ whole genome shotgun (WGS) entry which is preliminary data.</text>
</comment>
<reference evidence="1 2" key="1">
    <citation type="journal article" date="2014" name="Nature">
        <title>An environmental bacterial taxon with a large and distinct metabolic repertoire.</title>
        <authorList>
            <person name="Wilson M.C."/>
            <person name="Mori T."/>
            <person name="Ruckert C."/>
            <person name="Uria A.R."/>
            <person name="Helf M.J."/>
            <person name="Takada K."/>
            <person name="Gernert C."/>
            <person name="Steffens U.A."/>
            <person name="Heycke N."/>
            <person name="Schmitt S."/>
            <person name="Rinke C."/>
            <person name="Helfrich E.J."/>
            <person name="Brachmann A.O."/>
            <person name="Gurgui C."/>
            <person name="Wakimoto T."/>
            <person name="Kracht M."/>
            <person name="Crusemann M."/>
            <person name="Hentschel U."/>
            <person name="Abe I."/>
            <person name="Matsunaga S."/>
            <person name="Kalinowski J."/>
            <person name="Takeyama H."/>
            <person name="Piel J."/>
        </authorList>
    </citation>
    <scope>NUCLEOTIDE SEQUENCE [LARGE SCALE GENOMIC DNA]</scope>
    <source>
        <strain evidence="2">TSY1</strain>
    </source>
</reference>
<evidence type="ECO:0000313" key="1">
    <source>
        <dbReference type="EMBL" id="ETW98894.1"/>
    </source>
</evidence>
<proteinExistence type="predicted"/>
<protein>
    <submittedName>
        <fullName evidence="1">Uncharacterized protein</fullName>
    </submittedName>
</protein>
<dbReference type="Proteomes" id="UP000019141">
    <property type="component" value="Unassembled WGS sequence"/>
</dbReference>
<dbReference type="EMBL" id="AZHW01000508">
    <property type="protein sequence ID" value="ETW98894.1"/>
    <property type="molecule type" value="Genomic_DNA"/>
</dbReference>
<dbReference type="AlphaFoldDB" id="W4LLW6"/>
<evidence type="ECO:0000313" key="2">
    <source>
        <dbReference type="Proteomes" id="UP000019141"/>
    </source>
</evidence>
<accession>W4LLW6</accession>
<dbReference type="HOGENOM" id="CLU_3165868_0_0_7"/>
<keyword evidence="2" id="KW-1185">Reference proteome</keyword>
<organism evidence="1 2">
    <name type="scientific">Entotheonella factor</name>
    <dbReference type="NCBI Taxonomy" id="1429438"/>
    <lineage>
        <taxon>Bacteria</taxon>
        <taxon>Pseudomonadati</taxon>
        <taxon>Nitrospinota/Tectimicrobiota group</taxon>
        <taxon>Candidatus Tectimicrobiota</taxon>
        <taxon>Candidatus Entotheonellia</taxon>
        <taxon>Candidatus Entotheonellales</taxon>
        <taxon>Candidatus Entotheonellaceae</taxon>
        <taxon>Candidatus Entotheonella</taxon>
    </lineage>
</organism>
<name>W4LLW6_ENTF1</name>
<gene>
    <name evidence="1" type="ORF">ETSY1_17010</name>
</gene>